<dbReference type="EMBL" id="CABFNS010000795">
    <property type="protein sequence ID" value="VUC28897.1"/>
    <property type="molecule type" value="Genomic_DNA"/>
</dbReference>
<organism evidence="2 3">
    <name type="scientific">Bionectria ochroleuca</name>
    <name type="common">Gliocladium roseum</name>
    <dbReference type="NCBI Taxonomy" id="29856"/>
    <lineage>
        <taxon>Eukaryota</taxon>
        <taxon>Fungi</taxon>
        <taxon>Dikarya</taxon>
        <taxon>Ascomycota</taxon>
        <taxon>Pezizomycotina</taxon>
        <taxon>Sordariomycetes</taxon>
        <taxon>Hypocreomycetidae</taxon>
        <taxon>Hypocreales</taxon>
        <taxon>Bionectriaceae</taxon>
        <taxon>Clonostachys</taxon>
    </lineage>
</organism>
<evidence type="ECO:0000313" key="3">
    <source>
        <dbReference type="Proteomes" id="UP000766486"/>
    </source>
</evidence>
<evidence type="ECO:0000313" key="2">
    <source>
        <dbReference type="EMBL" id="VUC28897.1"/>
    </source>
</evidence>
<reference evidence="2 3" key="1">
    <citation type="submission" date="2019-06" db="EMBL/GenBank/DDBJ databases">
        <authorList>
            <person name="Broberg M."/>
        </authorList>
    </citation>
    <scope>NUCLEOTIDE SEQUENCE [LARGE SCALE GENOMIC DNA]</scope>
</reference>
<proteinExistence type="predicted"/>
<dbReference type="Proteomes" id="UP000766486">
    <property type="component" value="Unassembled WGS sequence"/>
</dbReference>
<feature type="compositionally biased region" description="Polar residues" evidence="1">
    <location>
        <begin position="95"/>
        <end position="106"/>
    </location>
</feature>
<protein>
    <submittedName>
        <fullName evidence="2">Uncharacterized protein</fullName>
    </submittedName>
</protein>
<sequence length="175" mass="19445">MSIKHKKDAFTRAYLIWIRGHINTMSMAIWIDLTEMQQNFRLDLPEIDPDDAATAEAQAQAKADMRKSKRNADRLREIKDRQRHGEDGGAGASANAPSEPNKSSTPFDVDKHTLATTTGPHRYLTFHRVQEDTEAQGVDALFDGQNDLEATLKLAALGETSEAVADDSDEEYGDD</sequence>
<gene>
    <name evidence="2" type="ORF">CLO192961_LOCUS248196</name>
</gene>
<comment type="caution">
    <text evidence="2">The sequence shown here is derived from an EMBL/GenBank/DDBJ whole genome shotgun (WGS) entry which is preliminary data.</text>
</comment>
<name>A0ABY6UCU6_BIOOC</name>
<keyword evidence="3" id="KW-1185">Reference proteome</keyword>
<feature type="compositionally biased region" description="Basic and acidic residues" evidence="1">
    <location>
        <begin position="63"/>
        <end position="87"/>
    </location>
</feature>
<accession>A0ABY6UCU6</accession>
<feature type="region of interest" description="Disordered" evidence="1">
    <location>
        <begin position="53"/>
        <end position="116"/>
    </location>
</feature>
<evidence type="ECO:0000256" key="1">
    <source>
        <dbReference type="SAM" id="MobiDB-lite"/>
    </source>
</evidence>